<proteinExistence type="predicted"/>
<dbReference type="Proteomes" id="UP001060085">
    <property type="component" value="Linkage Group LG03"/>
</dbReference>
<keyword evidence="2" id="KW-1185">Reference proteome</keyword>
<organism evidence="1 2">
    <name type="scientific">Catharanthus roseus</name>
    <name type="common">Madagascar periwinkle</name>
    <name type="synonym">Vinca rosea</name>
    <dbReference type="NCBI Taxonomy" id="4058"/>
    <lineage>
        <taxon>Eukaryota</taxon>
        <taxon>Viridiplantae</taxon>
        <taxon>Streptophyta</taxon>
        <taxon>Embryophyta</taxon>
        <taxon>Tracheophyta</taxon>
        <taxon>Spermatophyta</taxon>
        <taxon>Magnoliopsida</taxon>
        <taxon>eudicotyledons</taxon>
        <taxon>Gunneridae</taxon>
        <taxon>Pentapetalae</taxon>
        <taxon>asterids</taxon>
        <taxon>lamiids</taxon>
        <taxon>Gentianales</taxon>
        <taxon>Apocynaceae</taxon>
        <taxon>Rauvolfioideae</taxon>
        <taxon>Vinceae</taxon>
        <taxon>Catharanthinae</taxon>
        <taxon>Catharanthus</taxon>
    </lineage>
</organism>
<accession>A0ACC0BLS7</accession>
<protein>
    <submittedName>
        <fullName evidence="1">Uncharacterized protein</fullName>
    </submittedName>
</protein>
<evidence type="ECO:0000313" key="2">
    <source>
        <dbReference type="Proteomes" id="UP001060085"/>
    </source>
</evidence>
<comment type="caution">
    <text evidence="1">The sequence shown here is derived from an EMBL/GenBank/DDBJ whole genome shotgun (WGS) entry which is preliminary data.</text>
</comment>
<sequence length="107" mass="12002">MDIKLRPLNKAWAKKLKIHDINETIDMVAYMEEALKIKIEGLEGQEKGSKLFSICSISKDPSREQIGGKNGKYWRITALLPTVALPLPLSVGFCGITSKKSIPYLVW</sequence>
<evidence type="ECO:0000313" key="1">
    <source>
        <dbReference type="EMBL" id="KAI5673568.1"/>
    </source>
</evidence>
<dbReference type="EMBL" id="CM044703">
    <property type="protein sequence ID" value="KAI5673568.1"/>
    <property type="molecule type" value="Genomic_DNA"/>
</dbReference>
<name>A0ACC0BLS7_CATRO</name>
<reference evidence="2" key="1">
    <citation type="journal article" date="2023" name="Nat. Plants">
        <title>Single-cell RNA sequencing provides a high-resolution roadmap for understanding the multicellular compartmentation of specialized metabolism.</title>
        <authorList>
            <person name="Sun S."/>
            <person name="Shen X."/>
            <person name="Li Y."/>
            <person name="Li Y."/>
            <person name="Wang S."/>
            <person name="Li R."/>
            <person name="Zhang H."/>
            <person name="Shen G."/>
            <person name="Guo B."/>
            <person name="Wei J."/>
            <person name="Xu J."/>
            <person name="St-Pierre B."/>
            <person name="Chen S."/>
            <person name="Sun C."/>
        </authorList>
    </citation>
    <scope>NUCLEOTIDE SEQUENCE [LARGE SCALE GENOMIC DNA]</scope>
</reference>
<gene>
    <name evidence="1" type="ORF">M9H77_13932</name>
</gene>